<comment type="caution">
    <text evidence="10">The sequence shown here is derived from an EMBL/GenBank/DDBJ whole genome shotgun (WGS) entry which is preliminary data.</text>
</comment>
<proteinExistence type="predicted"/>
<dbReference type="GO" id="GO:0051539">
    <property type="term" value="F:4 iron, 4 sulfur cluster binding"/>
    <property type="evidence" value="ECO:0007669"/>
    <property type="project" value="UniProtKB-KW"/>
</dbReference>
<keyword evidence="11" id="KW-1185">Reference proteome</keyword>
<evidence type="ECO:0000256" key="4">
    <source>
        <dbReference type="ARBA" id="ARBA00022485"/>
    </source>
</evidence>
<keyword evidence="5" id="KW-0662">Pyridine nucleotide biosynthesis</keyword>
<dbReference type="RefSeq" id="WP_144302340.1">
    <property type="nucleotide sequence ID" value="NZ_QMIE01000004.1"/>
</dbReference>
<dbReference type="EC" id="2.5.1.72" evidence="3"/>
<keyword evidence="6" id="KW-0808">Transferase</keyword>
<dbReference type="GO" id="GO:0034628">
    <property type="term" value="P:'de novo' NAD+ biosynthetic process from L-aspartate"/>
    <property type="evidence" value="ECO:0007669"/>
    <property type="project" value="TreeGrafter"/>
</dbReference>
<dbReference type="AlphaFoldDB" id="A0A7M3MGF5"/>
<gene>
    <name evidence="10" type="ORF">DPQ33_06185</name>
</gene>
<sequence length="352" mass="37955">MSNATQRIQDAKNTLGSDLVILGHHYQHDSVIQHCDLTGDSLELARNVAGLSSRYIVFCGVIFMGESAALLVDKNQQVFMPDLDASCIMSDMAPDPVVYNVLEQLKKSGKKVVPLTYVNSSAAVKAVVGAEDGASCTSANAGTMLQWCLDRGDSVLFLPDKNLALNTADVLGIPDAERRVIDITRGGRNIDPNVALGAKLLIWPGCCAIHSIRMKVSHIEQARAAHPDCTIIVHPECSPEVVQAADVSGSTSKIIKYCEEAPAGATIYIGTEINLVERLMKRFAGEKTIIPLQRSACKNMAKNTEDKLAFLLEDLVQAHRSGTPPKAEPVTVDDETAANARLCLERMLEACS</sequence>
<dbReference type="NCBIfam" id="NF006883">
    <property type="entry name" value="PRK09375.2-4"/>
    <property type="match status" value="1"/>
</dbReference>
<dbReference type="PANTHER" id="PTHR30573">
    <property type="entry name" value="QUINOLINATE SYNTHETASE A"/>
    <property type="match status" value="1"/>
</dbReference>
<keyword evidence="8" id="KW-0408">Iron</keyword>
<evidence type="ECO:0000256" key="2">
    <source>
        <dbReference type="ARBA" id="ARBA00005065"/>
    </source>
</evidence>
<protein>
    <recommendedName>
        <fullName evidence="3">quinolinate synthase</fullName>
        <ecNumber evidence="3">2.5.1.72</ecNumber>
    </recommendedName>
</protein>
<evidence type="ECO:0000256" key="1">
    <source>
        <dbReference type="ARBA" id="ARBA00001966"/>
    </source>
</evidence>
<reference evidence="10 11" key="1">
    <citation type="submission" date="2018-06" db="EMBL/GenBank/DDBJ databases">
        <title>Complete genome of Desulfovibrio indonesiensis P37SLT.</title>
        <authorList>
            <person name="Crispim J.S."/>
            <person name="Vidigal P.M.P."/>
            <person name="Silva L.C.F."/>
            <person name="Laguardia C.N."/>
            <person name="Araujo L.C."/>
            <person name="Dias R.S."/>
            <person name="Sousa M.P."/>
            <person name="Paula S.O."/>
            <person name="Silva C."/>
        </authorList>
    </citation>
    <scope>NUCLEOTIDE SEQUENCE [LARGE SCALE GENOMIC DNA]</scope>
    <source>
        <strain evidence="10 11">P37SLT</strain>
    </source>
</reference>
<organism evidence="10 11">
    <name type="scientific">Oceanidesulfovibrio indonesiensis</name>
    <dbReference type="NCBI Taxonomy" id="54767"/>
    <lineage>
        <taxon>Bacteria</taxon>
        <taxon>Pseudomonadati</taxon>
        <taxon>Thermodesulfobacteriota</taxon>
        <taxon>Desulfovibrionia</taxon>
        <taxon>Desulfovibrionales</taxon>
        <taxon>Desulfovibrionaceae</taxon>
        <taxon>Oceanidesulfovibrio</taxon>
    </lineage>
</organism>
<dbReference type="OrthoDB" id="9801204at2"/>
<dbReference type="GO" id="GO:0008987">
    <property type="term" value="F:quinolinate synthetase A activity"/>
    <property type="evidence" value="ECO:0007669"/>
    <property type="project" value="InterPro"/>
</dbReference>
<evidence type="ECO:0000256" key="8">
    <source>
        <dbReference type="ARBA" id="ARBA00023004"/>
    </source>
</evidence>
<dbReference type="InterPro" id="IPR036094">
    <property type="entry name" value="NadA_sf"/>
</dbReference>
<evidence type="ECO:0000313" key="11">
    <source>
        <dbReference type="Proteomes" id="UP000448292"/>
    </source>
</evidence>
<dbReference type="InterPro" id="IPR003473">
    <property type="entry name" value="NadA"/>
</dbReference>
<evidence type="ECO:0000256" key="7">
    <source>
        <dbReference type="ARBA" id="ARBA00022723"/>
    </source>
</evidence>
<comment type="cofactor">
    <cofactor evidence="1">
        <name>[4Fe-4S] cluster</name>
        <dbReference type="ChEBI" id="CHEBI:49883"/>
    </cofactor>
</comment>
<dbReference type="Proteomes" id="UP000448292">
    <property type="component" value="Unassembled WGS sequence"/>
</dbReference>
<evidence type="ECO:0000313" key="10">
    <source>
        <dbReference type="EMBL" id="TVM18339.1"/>
    </source>
</evidence>
<dbReference type="PANTHER" id="PTHR30573:SF0">
    <property type="entry name" value="QUINOLINATE SYNTHASE, CHLOROPLASTIC"/>
    <property type="match status" value="1"/>
</dbReference>
<keyword evidence="4" id="KW-0004">4Fe-4S</keyword>
<keyword evidence="9" id="KW-0411">Iron-sulfur</keyword>
<accession>A0A7M3MGF5</accession>
<dbReference type="GO" id="GO:0005829">
    <property type="term" value="C:cytosol"/>
    <property type="evidence" value="ECO:0007669"/>
    <property type="project" value="TreeGrafter"/>
</dbReference>
<name>A0A7M3MGF5_9BACT</name>
<dbReference type="Pfam" id="PF02445">
    <property type="entry name" value="NadA"/>
    <property type="match status" value="1"/>
</dbReference>
<dbReference type="EMBL" id="QMIE01000004">
    <property type="protein sequence ID" value="TVM18339.1"/>
    <property type="molecule type" value="Genomic_DNA"/>
</dbReference>
<comment type="pathway">
    <text evidence="2">Cofactor biosynthesis; NAD(+) biosynthesis; quinolinate from iminoaspartate: step 1/1.</text>
</comment>
<dbReference type="GO" id="GO:0046872">
    <property type="term" value="F:metal ion binding"/>
    <property type="evidence" value="ECO:0007669"/>
    <property type="project" value="UniProtKB-KW"/>
</dbReference>
<evidence type="ECO:0000256" key="3">
    <source>
        <dbReference type="ARBA" id="ARBA00012669"/>
    </source>
</evidence>
<evidence type="ECO:0000256" key="9">
    <source>
        <dbReference type="ARBA" id="ARBA00023014"/>
    </source>
</evidence>
<dbReference type="UniPathway" id="UPA00253">
    <property type="reaction ID" value="UER00327"/>
</dbReference>
<evidence type="ECO:0000256" key="6">
    <source>
        <dbReference type="ARBA" id="ARBA00022679"/>
    </source>
</evidence>
<dbReference type="Gene3D" id="3.40.50.10800">
    <property type="entry name" value="NadA-like"/>
    <property type="match status" value="3"/>
</dbReference>
<dbReference type="SUPFAM" id="SSF142754">
    <property type="entry name" value="NadA-like"/>
    <property type="match status" value="1"/>
</dbReference>
<evidence type="ECO:0000256" key="5">
    <source>
        <dbReference type="ARBA" id="ARBA00022642"/>
    </source>
</evidence>
<keyword evidence="7" id="KW-0479">Metal-binding</keyword>